<proteinExistence type="inferred from homology"/>
<organism evidence="17 18">
    <name type="scientific">Desmophyllum pertusum</name>
    <dbReference type="NCBI Taxonomy" id="174260"/>
    <lineage>
        <taxon>Eukaryota</taxon>
        <taxon>Metazoa</taxon>
        <taxon>Cnidaria</taxon>
        <taxon>Anthozoa</taxon>
        <taxon>Hexacorallia</taxon>
        <taxon>Scleractinia</taxon>
        <taxon>Caryophylliina</taxon>
        <taxon>Caryophylliidae</taxon>
        <taxon>Desmophyllum</taxon>
    </lineage>
</organism>
<dbReference type="Gene3D" id="3.90.550.10">
    <property type="entry name" value="Spore Coat Polysaccharide Biosynthesis Protein SpsA, Chain A"/>
    <property type="match status" value="1"/>
</dbReference>
<evidence type="ECO:0000256" key="2">
    <source>
        <dbReference type="ARBA" id="ARBA00007706"/>
    </source>
</evidence>
<dbReference type="EMBL" id="MU825884">
    <property type="protein sequence ID" value="KAJ7384844.1"/>
    <property type="molecule type" value="Genomic_DNA"/>
</dbReference>
<name>A0A9W9ZPK9_9CNID</name>
<reference evidence="17" key="1">
    <citation type="submission" date="2023-01" db="EMBL/GenBank/DDBJ databases">
        <title>Genome assembly of the deep-sea coral Lophelia pertusa.</title>
        <authorList>
            <person name="Herrera S."/>
            <person name="Cordes E."/>
        </authorList>
    </citation>
    <scope>NUCLEOTIDE SEQUENCE</scope>
    <source>
        <strain evidence="17">USNM1676648</strain>
        <tissue evidence="17">Polyp</tissue>
    </source>
</reference>
<evidence type="ECO:0000256" key="8">
    <source>
        <dbReference type="ARBA" id="ARBA00022989"/>
    </source>
</evidence>
<evidence type="ECO:0000256" key="3">
    <source>
        <dbReference type="ARBA" id="ARBA00012641"/>
    </source>
</evidence>
<evidence type="ECO:0000313" key="18">
    <source>
        <dbReference type="Proteomes" id="UP001163046"/>
    </source>
</evidence>
<dbReference type="InterPro" id="IPR005027">
    <property type="entry name" value="Glyco_trans_43"/>
</dbReference>
<evidence type="ECO:0000256" key="1">
    <source>
        <dbReference type="ARBA" id="ARBA00004606"/>
    </source>
</evidence>
<dbReference type="EC" id="2.4.1.135" evidence="3 16"/>
<comment type="catalytic activity">
    <reaction evidence="12 16">
        <text>3-O-(beta-D-galactosyl-(1-&gt;3)-beta-D-galactosyl-(1-&gt;4)-beta-D-xylosyl)-L-seryl-[protein] + UDP-alpha-D-glucuronate = 3-O-(beta-D-GlcA-(1-&gt;3)-beta-D-Gal-(1-&gt;3)-beta-D-Gal-(1-&gt;4)-beta-D-Xyl)-L-seryl-[protein] + UDP + H(+)</text>
        <dbReference type="Rhea" id="RHEA:24168"/>
        <dbReference type="Rhea" id="RHEA-COMP:12571"/>
        <dbReference type="Rhea" id="RHEA-COMP:12573"/>
        <dbReference type="ChEBI" id="CHEBI:15378"/>
        <dbReference type="ChEBI" id="CHEBI:58052"/>
        <dbReference type="ChEBI" id="CHEBI:58223"/>
        <dbReference type="ChEBI" id="CHEBI:132090"/>
        <dbReference type="ChEBI" id="CHEBI:132093"/>
        <dbReference type="EC" id="2.4.1.135"/>
    </reaction>
</comment>
<dbReference type="SUPFAM" id="SSF53448">
    <property type="entry name" value="Nucleotide-diphospho-sugar transferases"/>
    <property type="match status" value="1"/>
</dbReference>
<evidence type="ECO:0000256" key="10">
    <source>
        <dbReference type="ARBA" id="ARBA00023180"/>
    </source>
</evidence>
<sequence length="371" mass="42798">MVRGVIKYAAFLGVLIGIGIITKILEEVIESANIKALYVSQYDARLLRRNPSNTELPPPSLAAIVQTQFSGMKDQLPVHSKTRIEDQKLLQHQLQAKLKDLEQRIALQKSGWDPKLPTIYAITPTYRRFLQKAELTRMSQTLKHVKNFHWIVVEDSHEKTNLVKRFLTNCGLKYTHLSIRTPMEMRRSRNKPRWTKSRGVEQRNIALQWLRRNVKANETKGVVYFADDDNTYDIRIFEEMRGIQTVGVWPVAFTGAARWAGPVCKHGHVVGFHTNWKPFRTFPIDMAAFAINLRKLLIDRPTARFDPDVRPGFLETSFLEQVTTMEEMEPKAGNCLKVYVWHTRTETPIVNINGEKQLIKRGKPSNPEVET</sequence>
<keyword evidence="4 16" id="KW-0808">Transferase</keyword>
<evidence type="ECO:0000256" key="11">
    <source>
        <dbReference type="ARBA" id="ARBA00023211"/>
    </source>
</evidence>
<dbReference type="GO" id="GO:0046872">
    <property type="term" value="F:metal ion binding"/>
    <property type="evidence" value="ECO:0007669"/>
    <property type="project" value="UniProtKB-KW"/>
</dbReference>
<accession>A0A9W9ZPK9</accession>
<evidence type="ECO:0000256" key="14">
    <source>
        <dbReference type="PIRSR" id="PIRSR605027-2"/>
    </source>
</evidence>
<dbReference type="PANTHER" id="PTHR10896">
    <property type="entry name" value="GALACTOSYLGALACTOSYLXYLOSYLPROTEIN 3-BETA-GLUCURONOSYLTRANSFERASE BETA-1,3-GLUCURONYLTRANSFERASE"/>
    <property type="match status" value="1"/>
</dbReference>
<keyword evidence="18" id="KW-1185">Reference proteome</keyword>
<evidence type="ECO:0000256" key="7">
    <source>
        <dbReference type="ARBA" id="ARBA00022968"/>
    </source>
</evidence>
<feature type="binding site" evidence="14">
    <location>
        <begin position="124"/>
        <end position="126"/>
    </location>
    <ligand>
        <name>UDP-alpha-D-glucuronate</name>
        <dbReference type="ChEBI" id="CHEBI:58052"/>
    </ligand>
</feature>
<feature type="binding site" evidence="14">
    <location>
        <position position="155"/>
    </location>
    <ligand>
        <name>UDP-alpha-D-glucuronate</name>
        <dbReference type="ChEBI" id="CHEBI:58052"/>
    </ligand>
</feature>
<dbReference type="Pfam" id="PF03360">
    <property type="entry name" value="Glyco_transf_43"/>
    <property type="match status" value="1"/>
</dbReference>
<keyword evidence="16" id="KW-0333">Golgi apparatus</keyword>
<dbReference type="InterPro" id="IPR029044">
    <property type="entry name" value="Nucleotide-diphossugar_trans"/>
</dbReference>
<feature type="binding site" evidence="15">
    <location>
        <position position="229"/>
    </location>
    <ligand>
        <name>Mn(2+)</name>
        <dbReference type="ChEBI" id="CHEBI:29035"/>
    </ligand>
</feature>
<dbReference type="OrthoDB" id="675023at2759"/>
<dbReference type="FunFam" id="3.90.550.10:FF:000044">
    <property type="entry name" value="Galactosylgalactosylxylosylprotein 3-beta-glucuronosyltransferase"/>
    <property type="match status" value="1"/>
</dbReference>
<keyword evidence="9 16" id="KW-0472">Membrane</keyword>
<evidence type="ECO:0000256" key="12">
    <source>
        <dbReference type="ARBA" id="ARBA00047979"/>
    </source>
</evidence>
<dbReference type="AlphaFoldDB" id="A0A9W9ZPK9"/>
<evidence type="ECO:0000256" key="4">
    <source>
        <dbReference type="ARBA" id="ARBA00022679"/>
    </source>
</evidence>
<keyword evidence="7 16" id="KW-0735">Signal-anchor</keyword>
<feature type="binding site" evidence="14">
    <location>
        <position position="203"/>
    </location>
    <ligand>
        <name>UDP-alpha-D-glucuronate</name>
        <dbReference type="ChEBI" id="CHEBI:58052"/>
    </ligand>
</feature>
<keyword evidence="11 15" id="KW-0464">Manganese</keyword>
<comment type="caution">
    <text evidence="17">The sequence shown here is derived from an EMBL/GenBank/DDBJ whole genome shotgun (WGS) entry which is preliminary data.</text>
</comment>
<feature type="binding site" evidence="14">
    <location>
        <position position="198"/>
    </location>
    <ligand>
        <name>UDP-alpha-D-glucuronate</name>
        <dbReference type="ChEBI" id="CHEBI:58052"/>
    </ligand>
</feature>
<comment type="cofactor">
    <cofactor evidence="15 16">
        <name>Mn(2+)</name>
        <dbReference type="ChEBI" id="CHEBI:29035"/>
    </cofactor>
</comment>
<dbReference type="CDD" id="cd00218">
    <property type="entry name" value="GlcAT-I"/>
    <property type="match status" value="1"/>
</dbReference>
<evidence type="ECO:0000256" key="9">
    <source>
        <dbReference type="ARBA" id="ARBA00023136"/>
    </source>
</evidence>
<comment type="similarity">
    <text evidence="2 16">Belongs to the glycosyltransferase 43 family.</text>
</comment>
<evidence type="ECO:0000313" key="17">
    <source>
        <dbReference type="EMBL" id="KAJ7384844.1"/>
    </source>
</evidence>
<dbReference type="GO" id="GO:0000139">
    <property type="term" value="C:Golgi membrane"/>
    <property type="evidence" value="ECO:0007669"/>
    <property type="project" value="UniProtKB-SubCell"/>
</dbReference>
<keyword evidence="5 16" id="KW-0812">Transmembrane</keyword>
<keyword evidence="10" id="KW-0325">Glycoprotein</keyword>
<evidence type="ECO:0000256" key="5">
    <source>
        <dbReference type="ARBA" id="ARBA00022692"/>
    </source>
</evidence>
<comment type="pathway">
    <text evidence="16">Protein modification; protein glycosylation.</text>
</comment>
<feature type="binding site" evidence="14">
    <location>
        <begin position="342"/>
        <end position="344"/>
    </location>
    <ligand>
        <name>UDP-alpha-D-glucuronate</name>
        <dbReference type="ChEBI" id="CHEBI:58052"/>
    </ligand>
</feature>
<evidence type="ECO:0000256" key="15">
    <source>
        <dbReference type="PIRSR" id="PIRSR605027-3"/>
    </source>
</evidence>
<gene>
    <name evidence="17" type="primary">B3GAT1_2</name>
    <name evidence="17" type="ORF">OS493_019521</name>
</gene>
<dbReference type="PANTHER" id="PTHR10896:SF65">
    <property type="entry name" value="GALACTOSYLGALACTOSYLXYLOSYLPROTEIN 3-BETA-GLUCURONOSYLTRANSFERASE 3"/>
    <property type="match status" value="1"/>
</dbReference>
<dbReference type="GO" id="GO:0005975">
    <property type="term" value="P:carbohydrate metabolic process"/>
    <property type="evidence" value="ECO:0007669"/>
    <property type="project" value="TreeGrafter"/>
</dbReference>
<feature type="transmembrane region" description="Helical" evidence="16">
    <location>
        <begin position="6"/>
        <end position="25"/>
    </location>
</feature>
<evidence type="ECO:0000256" key="16">
    <source>
        <dbReference type="RuleBase" id="RU363127"/>
    </source>
</evidence>
<feature type="binding site" evidence="14">
    <location>
        <begin position="227"/>
        <end position="229"/>
    </location>
    <ligand>
        <name>UDP-alpha-D-glucuronate</name>
        <dbReference type="ChEBI" id="CHEBI:58052"/>
    </ligand>
</feature>
<dbReference type="GO" id="GO:0050650">
    <property type="term" value="P:chondroitin sulfate proteoglycan biosynthetic process"/>
    <property type="evidence" value="ECO:0007669"/>
    <property type="project" value="TreeGrafter"/>
</dbReference>
<evidence type="ECO:0000256" key="13">
    <source>
        <dbReference type="PIRSR" id="PIRSR605027-1"/>
    </source>
</evidence>
<keyword evidence="17" id="KW-0328">Glycosyltransferase</keyword>
<comment type="subcellular location">
    <subcellularLocation>
        <location evidence="16">Golgi apparatus membrane</location>
        <topology evidence="16">Single-pass type II membrane protein</topology>
    </subcellularLocation>
    <subcellularLocation>
        <location evidence="1">Membrane</location>
        <topology evidence="1">Single-pass type II membrane protein</topology>
    </subcellularLocation>
</comment>
<evidence type="ECO:0000256" key="6">
    <source>
        <dbReference type="ARBA" id="ARBA00022723"/>
    </source>
</evidence>
<feature type="active site" description="Proton donor/acceptor" evidence="13">
    <location>
        <position position="315"/>
    </location>
</feature>
<dbReference type="GO" id="GO:0015018">
    <property type="term" value="F:galactosylgalactosylxylosylprotein 3-beta-glucuronosyltransferase activity"/>
    <property type="evidence" value="ECO:0007669"/>
    <property type="project" value="UniProtKB-UniRule"/>
</dbReference>
<keyword evidence="8 16" id="KW-1133">Transmembrane helix</keyword>
<keyword evidence="6 15" id="KW-0479">Metal-binding</keyword>
<dbReference type="Proteomes" id="UP001163046">
    <property type="component" value="Unassembled WGS sequence"/>
</dbReference>
<protein>
    <recommendedName>
        <fullName evidence="3 16">Galactosylgalactosylxylosylprotein 3-beta-glucuronosyltransferase</fullName>
        <ecNumber evidence="3 16">2.4.1.135</ecNumber>
    </recommendedName>
</protein>